<sequence length="167" mass="17491">MFTTARRVVRCPGEEGREGCGRAMGGPGRRGEAWACLGEASRPAAGAVPPGKPKKAGRATRKLGAEGMQGAPGPTRIPMGMRPQARAKMPGDGRRSVRRPPPLRLPTAEGLLGPQGKEVGGGDRALVGTWVGEEKGGLPQTLGMGGWQQDLGDPRVPLSKKWPTMLQ</sequence>
<gene>
    <name evidence="2" type="ORF">NDU88_008576</name>
</gene>
<dbReference type="EMBL" id="JANPWB010000010">
    <property type="protein sequence ID" value="KAJ1142249.1"/>
    <property type="molecule type" value="Genomic_DNA"/>
</dbReference>
<accession>A0AAV7QT63</accession>
<feature type="region of interest" description="Disordered" evidence="1">
    <location>
        <begin position="137"/>
        <end position="167"/>
    </location>
</feature>
<name>A0AAV7QT63_PLEWA</name>
<feature type="region of interest" description="Disordered" evidence="1">
    <location>
        <begin position="42"/>
        <end position="123"/>
    </location>
</feature>
<feature type="compositionally biased region" description="Basic residues" evidence="1">
    <location>
        <begin position="52"/>
        <end position="61"/>
    </location>
</feature>
<reference evidence="2" key="1">
    <citation type="journal article" date="2022" name="bioRxiv">
        <title>Sequencing and chromosome-scale assembly of the giantPleurodeles waltlgenome.</title>
        <authorList>
            <person name="Brown T."/>
            <person name="Elewa A."/>
            <person name="Iarovenko S."/>
            <person name="Subramanian E."/>
            <person name="Araus A.J."/>
            <person name="Petzold A."/>
            <person name="Susuki M."/>
            <person name="Suzuki K.-i.T."/>
            <person name="Hayashi T."/>
            <person name="Toyoda A."/>
            <person name="Oliveira C."/>
            <person name="Osipova E."/>
            <person name="Leigh N.D."/>
            <person name="Simon A."/>
            <person name="Yun M.H."/>
        </authorList>
    </citation>
    <scope>NUCLEOTIDE SEQUENCE</scope>
    <source>
        <strain evidence="2">20211129_DDA</strain>
        <tissue evidence="2">Liver</tissue>
    </source>
</reference>
<dbReference type="AlphaFoldDB" id="A0AAV7QT63"/>
<keyword evidence="3" id="KW-1185">Reference proteome</keyword>
<comment type="caution">
    <text evidence="2">The sequence shown here is derived from an EMBL/GenBank/DDBJ whole genome shotgun (WGS) entry which is preliminary data.</text>
</comment>
<proteinExistence type="predicted"/>
<protein>
    <submittedName>
        <fullName evidence="2">Uncharacterized protein</fullName>
    </submittedName>
</protein>
<organism evidence="2 3">
    <name type="scientific">Pleurodeles waltl</name>
    <name type="common">Iberian ribbed newt</name>
    <dbReference type="NCBI Taxonomy" id="8319"/>
    <lineage>
        <taxon>Eukaryota</taxon>
        <taxon>Metazoa</taxon>
        <taxon>Chordata</taxon>
        <taxon>Craniata</taxon>
        <taxon>Vertebrata</taxon>
        <taxon>Euteleostomi</taxon>
        <taxon>Amphibia</taxon>
        <taxon>Batrachia</taxon>
        <taxon>Caudata</taxon>
        <taxon>Salamandroidea</taxon>
        <taxon>Salamandridae</taxon>
        <taxon>Pleurodelinae</taxon>
        <taxon>Pleurodeles</taxon>
    </lineage>
</organism>
<dbReference type="Proteomes" id="UP001066276">
    <property type="component" value="Chromosome 6"/>
</dbReference>
<evidence type="ECO:0000313" key="2">
    <source>
        <dbReference type="EMBL" id="KAJ1142249.1"/>
    </source>
</evidence>
<evidence type="ECO:0000256" key="1">
    <source>
        <dbReference type="SAM" id="MobiDB-lite"/>
    </source>
</evidence>
<evidence type="ECO:0000313" key="3">
    <source>
        <dbReference type="Proteomes" id="UP001066276"/>
    </source>
</evidence>